<name>A0AAD4MY92_9BILA</name>
<protein>
    <submittedName>
        <fullName evidence="2">Neuropeptide-like peptide 36</fullName>
    </submittedName>
</protein>
<evidence type="ECO:0000313" key="2">
    <source>
        <dbReference type="EMBL" id="KAI1709324.1"/>
    </source>
</evidence>
<feature type="transmembrane region" description="Helical" evidence="1">
    <location>
        <begin position="12"/>
        <end position="36"/>
    </location>
</feature>
<keyword evidence="3" id="KW-1185">Reference proteome</keyword>
<gene>
    <name evidence="2" type="ORF">DdX_11397</name>
</gene>
<evidence type="ECO:0000256" key="1">
    <source>
        <dbReference type="SAM" id="Phobius"/>
    </source>
</evidence>
<organism evidence="2 3">
    <name type="scientific">Ditylenchus destructor</name>
    <dbReference type="NCBI Taxonomy" id="166010"/>
    <lineage>
        <taxon>Eukaryota</taxon>
        <taxon>Metazoa</taxon>
        <taxon>Ecdysozoa</taxon>
        <taxon>Nematoda</taxon>
        <taxon>Chromadorea</taxon>
        <taxon>Rhabditida</taxon>
        <taxon>Tylenchina</taxon>
        <taxon>Tylenchomorpha</taxon>
        <taxon>Sphaerularioidea</taxon>
        <taxon>Anguinidae</taxon>
        <taxon>Anguininae</taxon>
        <taxon>Ditylenchus</taxon>
    </lineage>
</organism>
<proteinExistence type="predicted"/>
<dbReference type="Proteomes" id="UP001201812">
    <property type="component" value="Unassembled WGS sequence"/>
</dbReference>
<evidence type="ECO:0000313" key="3">
    <source>
        <dbReference type="Proteomes" id="UP001201812"/>
    </source>
</evidence>
<keyword evidence="2" id="KW-0527">Neuropeptide</keyword>
<dbReference type="GO" id="GO:0007218">
    <property type="term" value="P:neuropeptide signaling pathway"/>
    <property type="evidence" value="ECO:0007669"/>
    <property type="project" value="UniProtKB-KW"/>
</dbReference>
<dbReference type="AlphaFoldDB" id="A0AAD4MY92"/>
<accession>A0AAD4MY92</accession>
<keyword evidence="1" id="KW-0812">Transmembrane</keyword>
<reference evidence="2" key="1">
    <citation type="submission" date="2022-01" db="EMBL/GenBank/DDBJ databases">
        <title>Genome Sequence Resource for Two Populations of Ditylenchus destructor, the Migratory Endoparasitic Phytonematode.</title>
        <authorList>
            <person name="Zhang H."/>
            <person name="Lin R."/>
            <person name="Xie B."/>
        </authorList>
    </citation>
    <scope>NUCLEOTIDE SEQUENCE</scope>
    <source>
        <strain evidence="2">BazhouSP</strain>
    </source>
</reference>
<dbReference type="EMBL" id="JAKKPZ010000031">
    <property type="protein sequence ID" value="KAI1709324.1"/>
    <property type="molecule type" value="Genomic_DNA"/>
</dbReference>
<dbReference type="Pfam" id="PF21525">
    <property type="entry name" value="Nlp36"/>
    <property type="match status" value="1"/>
</dbReference>
<keyword evidence="1" id="KW-1133">Transmembrane helix</keyword>
<comment type="caution">
    <text evidence="2">The sequence shown here is derived from an EMBL/GenBank/DDBJ whole genome shotgun (WGS) entry which is preliminary data.</text>
</comment>
<sequence>MPKQDFDIIDYMAPIVVALIFAVIVLFISFAIINFYCITKKDDLTCFEKLGGRVNLRLGPHTMAVIRRGGYASTYAREEFEAERQLIQKASVAGIMPPKA</sequence>
<keyword evidence="1" id="KW-0472">Membrane</keyword>